<dbReference type="Gene3D" id="1.20.140.10">
    <property type="entry name" value="Butyryl-CoA Dehydrogenase, subunit A, domain 3"/>
    <property type="match status" value="1"/>
</dbReference>
<name>A0ABW2N7K9_9ACTN</name>
<evidence type="ECO:0000313" key="5">
    <source>
        <dbReference type="Proteomes" id="UP001596524"/>
    </source>
</evidence>
<dbReference type="Proteomes" id="UP001596524">
    <property type="component" value="Unassembled WGS sequence"/>
</dbReference>
<accession>A0ABW2N7K9</accession>
<dbReference type="EMBL" id="JBHTCH010000025">
    <property type="protein sequence ID" value="MFC7362454.1"/>
    <property type="molecule type" value="Genomic_DNA"/>
</dbReference>
<sequence length="272" mass="29121">MSDLDELLDQILGRSCAPGDGLDSRAWRHLTESGLDRVGIPEHLGGVGGDLVDAGDIVIRTAQAGLISPLRETLFPVAKLAELRDHAIPEGVIALDDYQVKDLSPAHRQAVRLWHALGVAAHSLGAIRGAVDQATSYVAIRHQFGRPLASHQVVRHQIASIVSELCACEAAVSHALAQAGSSRANTESVALAIASAKIQTARSSTRVARTAHQVHGAIGMTAEHPLHYFTTQLWTLPREAGGPELWSQRVYDLVHSPGQADLWAALCAQHQF</sequence>
<comment type="caution">
    <text evidence="4">The sequence shown here is derived from an EMBL/GenBank/DDBJ whole genome shotgun (WGS) entry which is preliminary data.</text>
</comment>
<dbReference type="InterPro" id="IPR036250">
    <property type="entry name" value="AcylCo_DH-like_C"/>
</dbReference>
<evidence type="ECO:0000313" key="4">
    <source>
        <dbReference type="EMBL" id="MFC7362454.1"/>
    </source>
</evidence>
<evidence type="ECO:0000256" key="2">
    <source>
        <dbReference type="ARBA" id="ARBA00023002"/>
    </source>
</evidence>
<dbReference type="SUPFAM" id="SSF47203">
    <property type="entry name" value="Acyl-CoA dehydrogenase C-terminal domain-like"/>
    <property type="match status" value="1"/>
</dbReference>
<dbReference type="Pfam" id="PF00441">
    <property type="entry name" value="Acyl-CoA_dh_1"/>
    <property type="match status" value="1"/>
</dbReference>
<evidence type="ECO:0000259" key="3">
    <source>
        <dbReference type="Pfam" id="PF00441"/>
    </source>
</evidence>
<dbReference type="RefSeq" id="WP_255889119.1">
    <property type="nucleotide sequence ID" value="NZ_JAFMZM010000001.1"/>
</dbReference>
<dbReference type="InterPro" id="IPR009075">
    <property type="entry name" value="AcylCo_DH/oxidase_C"/>
</dbReference>
<dbReference type="PANTHER" id="PTHR48083">
    <property type="entry name" value="MEDIUM-CHAIN SPECIFIC ACYL-COA DEHYDROGENASE, MITOCHONDRIAL-RELATED"/>
    <property type="match status" value="1"/>
</dbReference>
<evidence type="ECO:0000256" key="1">
    <source>
        <dbReference type="ARBA" id="ARBA00022630"/>
    </source>
</evidence>
<organism evidence="4 5">
    <name type="scientific">Nocardioides astragali</name>
    <dbReference type="NCBI Taxonomy" id="1776736"/>
    <lineage>
        <taxon>Bacteria</taxon>
        <taxon>Bacillati</taxon>
        <taxon>Actinomycetota</taxon>
        <taxon>Actinomycetes</taxon>
        <taxon>Propionibacteriales</taxon>
        <taxon>Nocardioidaceae</taxon>
        <taxon>Nocardioides</taxon>
    </lineage>
</organism>
<keyword evidence="1" id="KW-0285">Flavoprotein</keyword>
<proteinExistence type="predicted"/>
<protein>
    <submittedName>
        <fullName evidence="4">Acyl-CoA dehydrogenase family protein</fullName>
    </submittedName>
</protein>
<gene>
    <name evidence="4" type="ORF">ACFQO6_19450</name>
</gene>
<dbReference type="InterPro" id="IPR050741">
    <property type="entry name" value="Acyl-CoA_dehydrogenase"/>
</dbReference>
<reference evidence="5" key="1">
    <citation type="journal article" date="2019" name="Int. J. Syst. Evol. Microbiol.">
        <title>The Global Catalogue of Microorganisms (GCM) 10K type strain sequencing project: providing services to taxonomists for standard genome sequencing and annotation.</title>
        <authorList>
            <consortium name="The Broad Institute Genomics Platform"/>
            <consortium name="The Broad Institute Genome Sequencing Center for Infectious Disease"/>
            <person name="Wu L."/>
            <person name="Ma J."/>
        </authorList>
    </citation>
    <scope>NUCLEOTIDE SEQUENCE [LARGE SCALE GENOMIC DNA]</scope>
    <source>
        <strain evidence="5">FCH27</strain>
    </source>
</reference>
<dbReference type="PANTHER" id="PTHR48083:SF2">
    <property type="entry name" value="MEDIUM-CHAIN SPECIFIC ACYL-COA DEHYDROGENASE, MITOCHONDRIAL"/>
    <property type="match status" value="1"/>
</dbReference>
<keyword evidence="2" id="KW-0560">Oxidoreductase</keyword>
<keyword evidence="5" id="KW-1185">Reference proteome</keyword>
<feature type="domain" description="Acyl-CoA dehydrogenase/oxidase C-terminal" evidence="3">
    <location>
        <begin position="117"/>
        <end position="230"/>
    </location>
</feature>